<accession>A0A538U3I1</accession>
<proteinExistence type="predicted"/>
<dbReference type="InterPro" id="IPR029377">
    <property type="entry name" value="TMEM220"/>
</dbReference>
<evidence type="ECO:0000313" key="3">
    <source>
        <dbReference type="Proteomes" id="UP000319836"/>
    </source>
</evidence>
<keyword evidence="1" id="KW-1133">Transmembrane helix</keyword>
<sequence>MLMRVLQWVMTAAFVFSAAVQYNDPDPLPWIGIYGAAAAGAAWAALRPAHYPWWYPALVFAIALAWCARILPRVMGKVRIAELFEAWEMKNARVEEAREAGGLLIVSVWMAVTAAIALARARAGG</sequence>
<organism evidence="2 3">
    <name type="scientific">Eiseniibacteriota bacterium</name>
    <dbReference type="NCBI Taxonomy" id="2212470"/>
    <lineage>
        <taxon>Bacteria</taxon>
        <taxon>Candidatus Eiseniibacteriota</taxon>
    </lineage>
</organism>
<gene>
    <name evidence="2" type="ORF">E6K80_08850</name>
</gene>
<feature type="transmembrane region" description="Helical" evidence="1">
    <location>
        <begin position="100"/>
        <end position="119"/>
    </location>
</feature>
<comment type="caution">
    <text evidence="2">The sequence shown here is derived from an EMBL/GenBank/DDBJ whole genome shotgun (WGS) entry which is preliminary data.</text>
</comment>
<dbReference type="AlphaFoldDB" id="A0A538U3I1"/>
<reference evidence="2 3" key="1">
    <citation type="journal article" date="2019" name="Nat. Microbiol.">
        <title>Mediterranean grassland soil C-N compound turnover is dependent on rainfall and depth, and is mediated by genomically divergent microorganisms.</title>
        <authorList>
            <person name="Diamond S."/>
            <person name="Andeer P.F."/>
            <person name="Li Z."/>
            <person name="Crits-Christoph A."/>
            <person name="Burstein D."/>
            <person name="Anantharaman K."/>
            <person name="Lane K.R."/>
            <person name="Thomas B.C."/>
            <person name="Pan C."/>
            <person name="Northen T.R."/>
            <person name="Banfield J.F."/>
        </authorList>
    </citation>
    <scope>NUCLEOTIDE SEQUENCE [LARGE SCALE GENOMIC DNA]</scope>
    <source>
        <strain evidence="2">WS_10</strain>
    </source>
</reference>
<evidence type="ECO:0000256" key="1">
    <source>
        <dbReference type="SAM" id="Phobius"/>
    </source>
</evidence>
<evidence type="ECO:0000313" key="2">
    <source>
        <dbReference type="EMBL" id="TMQ70319.1"/>
    </source>
</evidence>
<dbReference type="Pfam" id="PF15071">
    <property type="entry name" value="TMEM220"/>
    <property type="match status" value="1"/>
</dbReference>
<keyword evidence="1" id="KW-0472">Membrane</keyword>
<dbReference type="PANTHER" id="PTHR34262:SF1">
    <property type="entry name" value="TRANSMEMBRANE PROTEIN 220"/>
    <property type="match status" value="1"/>
</dbReference>
<protein>
    <submittedName>
        <fullName evidence="2">Uncharacterized protein</fullName>
    </submittedName>
</protein>
<keyword evidence="1" id="KW-0812">Transmembrane</keyword>
<dbReference type="Proteomes" id="UP000319836">
    <property type="component" value="Unassembled WGS sequence"/>
</dbReference>
<dbReference type="PANTHER" id="PTHR34262">
    <property type="entry name" value="TRANSMEMBRANE PROTEIN 220"/>
    <property type="match status" value="1"/>
</dbReference>
<name>A0A538U3I1_UNCEI</name>
<dbReference type="EMBL" id="VBPA01000216">
    <property type="protein sequence ID" value="TMQ70319.1"/>
    <property type="molecule type" value="Genomic_DNA"/>
</dbReference>
<feature type="transmembrane region" description="Helical" evidence="1">
    <location>
        <begin position="53"/>
        <end position="71"/>
    </location>
</feature>